<feature type="domain" description="Translation initiation factor 3 C-terminal" evidence="7">
    <location>
        <begin position="74"/>
        <end position="157"/>
    </location>
</feature>
<dbReference type="GO" id="GO:0016020">
    <property type="term" value="C:membrane"/>
    <property type="evidence" value="ECO:0007669"/>
    <property type="project" value="TreeGrafter"/>
</dbReference>
<evidence type="ECO:0000256" key="5">
    <source>
        <dbReference type="NCBIfam" id="TIGR00168"/>
    </source>
</evidence>
<dbReference type="Proteomes" id="UP000179102">
    <property type="component" value="Unassembled WGS sequence"/>
</dbReference>
<comment type="subcellular location">
    <subcellularLocation>
        <location evidence="4">Cytoplasm</location>
    </subcellularLocation>
</comment>
<evidence type="ECO:0000256" key="2">
    <source>
        <dbReference type="ARBA" id="ARBA00022540"/>
    </source>
</evidence>
<dbReference type="InterPro" id="IPR019814">
    <property type="entry name" value="Translation_initiation_fac_3_N"/>
</dbReference>
<dbReference type="GO" id="GO:0032790">
    <property type="term" value="P:ribosome disassembly"/>
    <property type="evidence" value="ECO:0007669"/>
    <property type="project" value="TreeGrafter"/>
</dbReference>
<protein>
    <recommendedName>
        <fullName evidence="4 5">Translation initiation factor IF-3</fullName>
    </recommendedName>
</protein>
<dbReference type="SUPFAM" id="SSF55200">
    <property type="entry name" value="Translation initiation factor IF3, C-terminal domain"/>
    <property type="match status" value="1"/>
</dbReference>
<dbReference type="NCBIfam" id="TIGR00168">
    <property type="entry name" value="infC"/>
    <property type="match status" value="1"/>
</dbReference>
<dbReference type="AlphaFoldDB" id="A0A1F5G8F9"/>
<dbReference type="InterPro" id="IPR019815">
    <property type="entry name" value="Translation_initiation_fac_3_C"/>
</dbReference>
<evidence type="ECO:0000256" key="3">
    <source>
        <dbReference type="ARBA" id="ARBA00022917"/>
    </source>
</evidence>
<accession>A0A1F5G8F9</accession>
<sequence length="180" mass="20469">MTAAEVRVLNDEGKQIGVLPLSEALAKAQEEEKDLVEISAEAKPPVVKIIDFKKFKYLEEKKEKEAKKHAKQTELKEVRFSPFIGEHDLNTALKKVREFLEEGDMVKISVVFKGRQMVHTEFGPKMLDKIMASLEGKAEQEREARFEGRRYVTVIRPAKGTVKAEPKNESKDQKSSNQAL</sequence>
<dbReference type="SUPFAM" id="SSF54364">
    <property type="entry name" value="Translation initiation factor IF3, N-terminal domain"/>
    <property type="match status" value="1"/>
</dbReference>
<dbReference type="GO" id="GO:0005829">
    <property type="term" value="C:cytosol"/>
    <property type="evidence" value="ECO:0007669"/>
    <property type="project" value="TreeGrafter"/>
</dbReference>
<reference evidence="9 10" key="1">
    <citation type="journal article" date="2016" name="Nat. Commun.">
        <title>Thousands of microbial genomes shed light on interconnected biogeochemical processes in an aquifer system.</title>
        <authorList>
            <person name="Anantharaman K."/>
            <person name="Brown C.T."/>
            <person name="Hug L.A."/>
            <person name="Sharon I."/>
            <person name="Castelle C.J."/>
            <person name="Probst A.J."/>
            <person name="Thomas B.C."/>
            <person name="Singh A."/>
            <person name="Wilkins M.J."/>
            <person name="Karaoz U."/>
            <person name="Brodie E.L."/>
            <person name="Williams K.H."/>
            <person name="Hubbard S.S."/>
            <person name="Banfield J.F."/>
        </authorList>
    </citation>
    <scope>NUCLEOTIDE SEQUENCE [LARGE SCALE GENOMIC DNA]</scope>
</reference>
<dbReference type="PANTHER" id="PTHR10938">
    <property type="entry name" value="TRANSLATION INITIATION FACTOR IF-3"/>
    <property type="match status" value="1"/>
</dbReference>
<evidence type="ECO:0000259" key="8">
    <source>
        <dbReference type="Pfam" id="PF05198"/>
    </source>
</evidence>
<comment type="caution">
    <text evidence="9">The sequence shown here is derived from an EMBL/GenBank/DDBJ whole genome shotgun (WGS) entry which is preliminary data.</text>
</comment>
<dbReference type="GO" id="GO:0003743">
    <property type="term" value="F:translation initiation factor activity"/>
    <property type="evidence" value="ECO:0007669"/>
    <property type="project" value="UniProtKB-UniRule"/>
</dbReference>
<feature type="compositionally biased region" description="Basic and acidic residues" evidence="6">
    <location>
        <begin position="162"/>
        <end position="174"/>
    </location>
</feature>
<evidence type="ECO:0000256" key="6">
    <source>
        <dbReference type="SAM" id="MobiDB-lite"/>
    </source>
</evidence>
<evidence type="ECO:0000256" key="4">
    <source>
        <dbReference type="HAMAP-Rule" id="MF_00080"/>
    </source>
</evidence>
<dbReference type="InterPro" id="IPR036788">
    <property type="entry name" value="T_IF-3_C_sf"/>
</dbReference>
<gene>
    <name evidence="4" type="primary">infC</name>
    <name evidence="9" type="ORF">A2870_01130</name>
</gene>
<dbReference type="Pfam" id="PF00707">
    <property type="entry name" value="IF3_C"/>
    <property type="match status" value="1"/>
</dbReference>
<evidence type="ECO:0000256" key="1">
    <source>
        <dbReference type="ARBA" id="ARBA00005439"/>
    </source>
</evidence>
<dbReference type="STRING" id="1797711.A2870_01130"/>
<name>A0A1F5G8F9_9BACT</name>
<dbReference type="Pfam" id="PF05198">
    <property type="entry name" value="IF3_N"/>
    <property type="match status" value="1"/>
</dbReference>
<dbReference type="EMBL" id="MFAZ01000003">
    <property type="protein sequence ID" value="OGD88115.1"/>
    <property type="molecule type" value="Genomic_DNA"/>
</dbReference>
<dbReference type="GO" id="GO:0043022">
    <property type="term" value="F:ribosome binding"/>
    <property type="evidence" value="ECO:0007669"/>
    <property type="project" value="TreeGrafter"/>
</dbReference>
<feature type="domain" description="Translation initiation factor 3 N-terminal" evidence="8">
    <location>
        <begin position="2"/>
        <end position="66"/>
    </location>
</feature>
<keyword evidence="2 4" id="KW-0396">Initiation factor</keyword>
<evidence type="ECO:0000259" key="7">
    <source>
        <dbReference type="Pfam" id="PF00707"/>
    </source>
</evidence>
<comment type="similarity">
    <text evidence="1 4">Belongs to the IF-3 family.</text>
</comment>
<keyword evidence="4" id="KW-0963">Cytoplasm</keyword>
<dbReference type="Gene3D" id="3.10.20.80">
    <property type="entry name" value="Translation initiation factor 3 (IF-3), N-terminal domain"/>
    <property type="match status" value="1"/>
</dbReference>
<dbReference type="Gene3D" id="3.30.110.10">
    <property type="entry name" value="Translation initiation factor 3 (IF-3), C-terminal domain"/>
    <property type="match status" value="1"/>
</dbReference>
<dbReference type="PANTHER" id="PTHR10938:SF0">
    <property type="entry name" value="TRANSLATION INITIATION FACTOR IF-3, MITOCHONDRIAL"/>
    <property type="match status" value="1"/>
</dbReference>
<proteinExistence type="inferred from homology"/>
<dbReference type="InterPro" id="IPR001288">
    <property type="entry name" value="Translation_initiation_fac_3"/>
</dbReference>
<dbReference type="HAMAP" id="MF_00080">
    <property type="entry name" value="IF_3"/>
    <property type="match status" value="1"/>
</dbReference>
<organism evidence="9 10">
    <name type="scientific">Candidatus Curtissbacteria bacterium RIFCSPHIGHO2_01_FULL_41_11</name>
    <dbReference type="NCBI Taxonomy" id="1797711"/>
    <lineage>
        <taxon>Bacteria</taxon>
        <taxon>Candidatus Curtissiibacteriota</taxon>
    </lineage>
</organism>
<keyword evidence="3 4" id="KW-0648">Protein biosynthesis</keyword>
<evidence type="ECO:0000313" key="10">
    <source>
        <dbReference type="Proteomes" id="UP000179102"/>
    </source>
</evidence>
<dbReference type="InterPro" id="IPR036787">
    <property type="entry name" value="T_IF-3_N_sf"/>
</dbReference>
<comment type="subunit">
    <text evidence="4">Monomer.</text>
</comment>
<evidence type="ECO:0000313" key="9">
    <source>
        <dbReference type="EMBL" id="OGD88115.1"/>
    </source>
</evidence>
<feature type="region of interest" description="Disordered" evidence="6">
    <location>
        <begin position="157"/>
        <end position="180"/>
    </location>
</feature>
<comment type="function">
    <text evidence="4">IF-3 binds to the 30S ribosomal subunit and shifts the equilibrium between 70S ribosomes and their 50S and 30S subunits in favor of the free subunits, thus enhancing the availability of 30S subunits on which protein synthesis initiation begins.</text>
</comment>